<accession>A0ABD6EFA9</accession>
<dbReference type="SUPFAM" id="SSF63748">
    <property type="entry name" value="Tudor/PWWP/MBT"/>
    <property type="match status" value="2"/>
</dbReference>
<evidence type="ECO:0000313" key="4">
    <source>
        <dbReference type="Proteomes" id="UP001608902"/>
    </source>
</evidence>
<feature type="repeat" description="MBT" evidence="2">
    <location>
        <begin position="213"/>
        <end position="314"/>
    </location>
</feature>
<dbReference type="PANTHER" id="PTHR12247">
    <property type="entry name" value="POLYCOMB GROUP PROTEIN"/>
    <property type="match status" value="1"/>
</dbReference>
<keyword evidence="1" id="KW-0677">Repeat</keyword>
<gene>
    <name evidence="3" type="ORF">AB6A40_001724</name>
</gene>
<comment type="caution">
    <text evidence="3">The sequence shown here is derived from an EMBL/GenBank/DDBJ whole genome shotgun (WGS) entry which is preliminary data.</text>
</comment>
<dbReference type="SMART" id="SM00561">
    <property type="entry name" value="MBT"/>
    <property type="match status" value="1"/>
</dbReference>
<dbReference type="InterPro" id="IPR050548">
    <property type="entry name" value="PcG_chromatin_remod_factors"/>
</dbReference>
<dbReference type="CDD" id="cd20095">
    <property type="entry name" value="MBT_SFMBT_rpt3"/>
    <property type="match status" value="1"/>
</dbReference>
<evidence type="ECO:0000256" key="1">
    <source>
        <dbReference type="ARBA" id="ARBA00022737"/>
    </source>
</evidence>
<evidence type="ECO:0000313" key="3">
    <source>
        <dbReference type="EMBL" id="MFH4975015.1"/>
    </source>
</evidence>
<dbReference type="PROSITE" id="PS51079">
    <property type="entry name" value="MBT"/>
    <property type="match status" value="1"/>
</dbReference>
<name>A0ABD6EFA9_9BILA</name>
<sequence>MNGNTPSPSTLSFVWENEMEKDCSLPATDPALFSHVDFAQKFLAEIIYRPGHIITVRLPDGNLVKTKVEVSCDTVVLANIHNKLEWISVGSVVANNERKVKPEHALNDGANKNSLKDLCEGTSAFAEESSFPVDEAGLAFLTPSSIVKAGQYMELQDSQDPRVVHVVKVVENRGGLLSLEKPDLKCEWVFMTSERCHPVRWGISGKQQVTYDDDSLKLLCKASSNAVASYAFSPTFEVKEHKFEVGMMLEVLDTTNECTFYPGYVSEIINNHYFRVHISKYLTGPAKEIICHRSHPQIFPIYWCQNHSLRLTPPGDYDPEPFSWNVYRSKCGLTNGSAPDSYFDTHRRPRRNEKLRNLGVLVAKVLMDKHCCCFYRYFTEFFVDLYHQKYINHCYVFKKSSDWGRSEEIEISYNNSRIIRDLIQKCIHNM</sequence>
<dbReference type="InterPro" id="IPR004092">
    <property type="entry name" value="Mbt"/>
</dbReference>
<organism evidence="3 4">
    <name type="scientific">Gnathostoma spinigerum</name>
    <dbReference type="NCBI Taxonomy" id="75299"/>
    <lineage>
        <taxon>Eukaryota</taxon>
        <taxon>Metazoa</taxon>
        <taxon>Ecdysozoa</taxon>
        <taxon>Nematoda</taxon>
        <taxon>Chromadorea</taxon>
        <taxon>Rhabditida</taxon>
        <taxon>Spirurina</taxon>
        <taxon>Gnathostomatomorpha</taxon>
        <taxon>Gnathostomatoidea</taxon>
        <taxon>Gnathostomatidae</taxon>
        <taxon>Gnathostoma</taxon>
    </lineage>
</organism>
<reference evidence="3 4" key="1">
    <citation type="submission" date="2024-08" db="EMBL/GenBank/DDBJ databases">
        <title>Gnathostoma spinigerum genome.</title>
        <authorList>
            <person name="Gonzalez-Bertolin B."/>
            <person name="Monzon S."/>
            <person name="Zaballos A."/>
            <person name="Jimenez P."/>
            <person name="Dekumyoy P."/>
            <person name="Varona S."/>
            <person name="Cuesta I."/>
            <person name="Sumanam S."/>
            <person name="Adisakwattana P."/>
            <person name="Gasser R.B."/>
            <person name="Hernandez-Gonzalez A."/>
            <person name="Young N.D."/>
            <person name="Perteguer M.J."/>
        </authorList>
    </citation>
    <scope>NUCLEOTIDE SEQUENCE [LARGE SCALE GENOMIC DNA]</scope>
    <source>
        <strain evidence="3">AL3</strain>
        <tissue evidence="3">Liver</tissue>
    </source>
</reference>
<evidence type="ECO:0000256" key="2">
    <source>
        <dbReference type="PROSITE-ProRule" id="PRU00459"/>
    </source>
</evidence>
<dbReference type="EMBL" id="JBGFUD010000672">
    <property type="protein sequence ID" value="MFH4975015.1"/>
    <property type="molecule type" value="Genomic_DNA"/>
</dbReference>
<protein>
    <submittedName>
        <fullName evidence="3">Uncharacterized protein</fullName>
    </submittedName>
</protein>
<dbReference type="Proteomes" id="UP001608902">
    <property type="component" value="Unassembled WGS sequence"/>
</dbReference>
<dbReference type="Pfam" id="PF02820">
    <property type="entry name" value="MBT"/>
    <property type="match status" value="2"/>
</dbReference>
<proteinExistence type="predicted"/>
<dbReference type="AlphaFoldDB" id="A0ABD6EFA9"/>
<dbReference type="Gene3D" id="2.30.30.140">
    <property type="match status" value="2"/>
</dbReference>
<keyword evidence="4" id="KW-1185">Reference proteome</keyword>